<keyword evidence="5" id="KW-0472">Membrane</keyword>
<feature type="region of interest" description="Disordered" evidence="6">
    <location>
        <begin position="1179"/>
        <end position="1206"/>
    </location>
</feature>
<dbReference type="GeneTree" id="ENSGT00390000008041"/>
<feature type="region of interest" description="Disordered" evidence="6">
    <location>
        <begin position="1128"/>
        <end position="1152"/>
    </location>
</feature>
<reference evidence="12" key="1">
    <citation type="submission" date="2025-08" db="UniProtKB">
        <authorList>
            <consortium name="Ensembl"/>
        </authorList>
    </citation>
    <scope>IDENTIFICATION</scope>
</reference>
<feature type="domain" description="TET-Associated Glycosyltransferase" evidence="10">
    <location>
        <begin position="1492"/>
        <end position="1717"/>
    </location>
</feature>
<name>A0A8C5PMG5_9ANUR</name>
<dbReference type="Pfam" id="PF15782">
    <property type="entry name" value="GREB1_N"/>
    <property type="match status" value="1"/>
</dbReference>
<evidence type="ECO:0000259" key="10">
    <source>
        <dbReference type="Pfam" id="PF20691"/>
    </source>
</evidence>
<feature type="domain" description="GREB1-like C-terminal" evidence="8">
    <location>
        <begin position="1737"/>
        <end position="1897"/>
    </location>
</feature>
<dbReference type="Pfam" id="PF20691">
    <property type="entry name" value="TAGT"/>
    <property type="match status" value="1"/>
</dbReference>
<dbReference type="Ensembl" id="ENSLLET00000025814.1">
    <property type="protein sequence ID" value="ENSLLEP00000024862.1"/>
    <property type="gene ID" value="ENSLLEG00000015512.1"/>
</dbReference>
<evidence type="ECO:0000256" key="6">
    <source>
        <dbReference type="SAM" id="MobiDB-lite"/>
    </source>
</evidence>
<dbReference type="InterPro" id="IPR048659">
    <property type="entry name" value="GREB1-like_2nd"/>
</dbReference>
<dbReference type="InterPro" id="IPR049100">
    <property type="entry name" value="TAGT"/>
</dbReference>
<dbReference type="InterPro" id="IPR046926">
    <property type="entry name" value="GREB1_N"/>
</dbReference>
<evidence type="ECO:0000256" key="2">
    <source>
        <dbReference type="ARBA" id="ARBA00009148"/>
    </source>
</evidence>
<dbReference type="Pfam" id="PF20688">
    <property type="entry name" value="GREB1_2nd"/>
    <property type="match status" value="1"/>
</dbReference>
<gene>
    <name evidence="12" type="primary">GREB1L</name>
</gene>
<reference evidence="12" key="2">
    <citation type="submission" date="2025-09" db="UniProtKB">
        <authorList>
            <consortium name="Ensembl"/>
        </authorList>
    </citation>
    <scope>IDENTIFICATION</scope>
</reference>
<comment type="subcellular location">
    <subcellularLocation>
        <location evidence="1">Membrane</location>
        <topology evidence="1">Single-pass membrane protein</topology>
    </subcellularLocation>
</comment>
<feature type="domain" description="GREB1 N-terminal" evidence="7">
    <location>
        <begin position="85"/>
        <end position="235"/>
    </location>
</feature>
<keyword evidence="3" id="KW-0812">Transmembrane</keyword>
<evidence type="ECO:0000313" key="12">
    <source>
        <dbReference type="Ensembl" id="ENSLLEP00000024862.1"/>
    </source>
</evidence>
<evidence type="ECO:0000259" key="9">
    <source>
        <dbReference type="Pfam" id="PF20688"/>
    </source>
</evidence>
<organism evidence="12 13">
    <name type="scientific">Leptobrachium leishanense</name>
    <name type="common">Leishan spiny toad</name>
    <dbReference type="NCBI Taxonomy" id="445787"/>
    <lineage>
        <taxon>Eukaryota</taxon>
        <taxon>Metazoa</taxon>
        <taxon>Chordata</taxon>
        <taxon>Craniata</taxon>
        <taxon>Vertebrata</taxon>
        <taxon>Euteleostomi</taxon>
        <taxon>Amphibia</taxon>
        <taxon>Batrachia</taxon>
        <taxon>Anura</taxon>
        <taxon>Pelobatoidea</taxon>
        <taxon>Megophryidae</taxon>
        <taxon>Leptobrachium</taxon>
    </lineage>
</organism>
<feature type="region of interest" description="Disordered" evidence="6">
    <location>
        <begin position="64"/>
        <end position="109"/>
    </location>
</feature>
<dbReference type="InterPro" id="IPR048657">
    <property type="entry name" value="GREB1-like_cpSF2"/>
</dbReference>
<dbReference type="PANTHER" id="PTHR15720">
    <property type="entry name" value="GREB1-RELATED"/>
    <property type="match status" value="1"/>
</dbReference>
<feature type="compositionally biased region" description="Polar residues" evidence="6">
    <location>
        <begin position="1128"/>
        <end position="1137"/>
    </location>
</feature>
<evidence type="ECO:0000256" key="1">
    <source>
        <dbReference type="ARBA" id="ARBA00004167"/>
    </source>
</evidence>
<feature type="compositionally biased region" description="Acidic residues" evidence="6">
    <location>
        <begin position="82"/>
        <end position="95"/>
    </location>
</feature>
<evidence type="ECO:0000256" key="5">
    <source>
        <dbReference type="ARBA" id="ARBA00023136"/>
    </source>
</evidence>
<feature type="domain" description="GREB1-like circularly permuted SF2 helicase" evidence="11">
    <location>
        <begin position="655"/>
        <end position="1335"/>
    </location>
</feature>
<sequence>MGNSYAGQLKSARFEEALHNSIEASLRCNNVVPRPVFSQLYLNADDQTASSDDVKPKLEELDVQRGTPHGGLGFSSSQTVCEVEDDDDDDYEDLSDSCSPSLPYTQKPAPEGSCTLDGFCQSGKDLRLSTLCTEPLEVPSGFLLVGVKPQTASEHVLVCSVDKRFLPNPGGRPALLGFAGNCVGCGDKGFRYFTEFSNHINLKLSTQPKKQKHLKYYLLRNTNGVLCKGPIVCWKESKNRPCPVVASPAQPHASVSLSTPPQNGSSNGYKQGYSYSGKGNKCHFMSSVDVVFVNRLNRRTKIISPSSDYQWPSTMLTICGPPKKRHRGWPSGTPAMPPVLAVASPPVRPVARSGGVFQTPQPQPLSAGETVIVPENLLNNSGIRPVLLIGCGALPYFYGNVGDFVISPLLANCYNLQEVERKELEQMGVSSSQFLSVENMILLTIQYLVRLGSDQMPIREVFEKIVLKALQEYTRKDLAVQMGSPGMCVSPSQLPWLARLSASVSQDLVHVLVTQNTLAEGISETLGTLCEGRPSQKLPDYMMIICSSNVRGNEFCVLALGQYQSRVLAESMLTTGEFLKEISYELITGKVSFLASHFKNSSLGDDLEKLLDKIQQKRGDNVVVPFHGDVKECVSSHEAENMVPTQNLGYGMENFQIYQSQLMVAKSLLTHVCNIADSGIQGLDLGRFRKVDFIILVPRSEVLLHQTLQRIRLSGVLTDLGLEEEATAHQRAEKYVLRMDGDVQGKFEAYMKKVKQNPYILFVVIHDNSHVDLTSAVTGNLSHGEPTQGLSDRILNTKEVQDAVNLIVIQVSSFPYALQTQQSRISPSNEVHWVQPDLTVMKDADCFSEQKVYFGINEYCKSLQWGITSPLVRCDETYEKMVTTLLERYPKLHSMVIRCYLLIQQYSEALVALTTMASLRDHITPETLSVMDDLLSAPGKDKSGQGYMLIIRVPSVQLAMLAKDRLQEARDKLGLQYRFEVLLGSPAVELTVSKHFVTRLKVWRGCENEDWIPRTFCDLEGLSCIVVLTGKDPLGESFPRSLKYCDLRLIDSSFLTRTALEQEIGLACCYVSKEVVREPVTALDLSEKEGDNFINVETESDELFIDLDRPRSNSSGFTGTSGSIAENGVSSSCAADNTQRRPSKSDLQNVVNGSLDETIYPNSTATDFCKPECDSLGNQIASSTSSKLSPSSQTPQSTQQSRRPIRTTHIALPRILILSRATYSLLATPKNGQSSPVNLLLPNADVSWLRSLRPSMDKDLSSEGFSFYYRQWTTPRQHHADFSNTSMPAGKRNFNTRRLLLVGPPQVGKTGAYLQLLRILYKMLIRILEVDVHDEEEINKATPPGHDQWPDAEFSRRVAFDVVVHDPKYHQNSPIFTDRTSQAKQEIAIKAEPKRREMVSMMLTKYASFNTFHHCEQCHQYMDINSESQVMESTLHAFTFSSSMLGEEVQLHFIIPKSKQHNFVFSKQGKHLESMRLPLVTDKENTNFVKSPIFTPTTGRHEHGLLNLFHAMEGANHLHILVVKEHEMQLYQKYWSNHVMLVMPVMFNSAGIGAAKFLIKELSYHNLELERNRLEELGVKRQCVWPFIAIMDDSCVLWNAHGKIQEHFSQSSETNSIVRNVSLKSVLQHFEATPKISSYAILGIQKWNRTLNTSLPKQPFSRCHVHDFILLNVDVTQNVQYDLNRYFCEDVDFNLRVNSSGLLICRFNNFSVIKMYIRYGGHKDFVIKPKIPVIVFPISAMQYVCAPDSEQTLLAAPAQFLLEKFLQLSSHKIFPKAAYNPRNPLLAVDCYLNLGPEVTLFYVSSRPHSVNMNCEGVVFSGLLLYLCNSFVCAGMLKKYKFHKGATLCVICQDRSSLRQTIVRLELEDEWQFRLRDEFQTANSSDDKPLYFLTGRHI</sequence>
<proteinExistence type="inferred from homology"/>
<protein>
    <submittedName>
        <fullName evidence="12">GREB1 like retinoic acid receptor coactivator</fullName>
    </submittedName>
</protein>
<feature type="compositionally biased region" description="Polar residues" evidence="6">
    <location>
        <begin position="253"/>
        <end position="262"/>
    </location>
</feature>
<evidence type="ECO:0000259" key="8">
    <source>
        <dbReference type="Pfam" id="PF20267"/>
    </source>
</evidence>
<comment type="similarity">
    <text evidence="2">Belongs to the GREB1 family.</text>
</comment>
<evidence type="ECO:0000259" key="11">
    <source>
        <dbReference type="Pfam" id="PF20692"/>
    </source>
</evidence>
<dbReference type="Pfam" id="PF20267">
    <property type="entry name" value="GREB1_C"/>
    <property type="match status" value="1"/>
</dbReference>
<dbReference type="PANTHER" id="PTHR15720:SF12">
    <property type="entry name" value="GREB1-LIKE PROTEIN"/>
    <property type="match status" value="1"/>
</dbReference>
<dbReference type="GO" id="GO:0001822">
    <property type="term" value="P:kidney development"/>
    <property type="evidence" value="ECO:0007669"/>
    <property type="project" value="TreeGrafter"/>
</dbReference>
<dbReference type="Proteomes" id="UP000694569">
    <property type="component" value="Unplaced"/>
</dbReference>
<dbReference type="OrthoDB" id="9989163at2759"/>
<dbReference type="InterPro" id="IPR046927">
    <property type="entry name" value="GREB1-like_C"/>
</dbReference>
<feature type="compositionally biased region" description="Low complexity" evidence="6">
    <location>
        <begin position="1182"/>
        <end position="1201"/>
    </location>
</feature>
<feature type="domain" description="GREB1-like second" evidence="9">
    <location>
        <begin position="318"/>
        <end position="600"/>
    </location>
</feature>
<dbReference type="Pfam" id="PF20692">
    <property type="entry name" value="cpSF2-GREB1"/>
    <property type="match status" value="1"/>
</dbReference>
<keyword evidence="4" id="KW-1133">Transmembrane helix</keyword>
<accession>A0A8C5PMG5</accession>
<evidence type="ECO:0000313" key="13">
    <source>
        <dbReference type="Proteomes" id="UP000694569"/>
    </source>
</evidence>
<evidence type="ECO:0000259" key="7">
    <source>
        <dbReference type="Pfam" id="PF15782"/>
    </source>
</evidence>
<feature type="region of interest" description="Disordered" evidence="6">
    <location>
        <begin position="248"/>
        <end position="267"/>
    </location>
</feature>
<evidence type="ECO:0000256" key="3">
    <source>
        <dbReference type="ARBA" id="ARBA00022692"/>
    </source>
</evidence>
<evidence type="ECO:0000256" key="4">
    <source>
        <dbReference type="ARBA" id="ARBA00022989"/>
    </source>
</evidence>
<keyword evidence="13" id="KW-1185">Reference proteome</keyword>
<dbReference type="InterPro" id="IPR028422">
    <property type="entry name" value="GREB1"/>
</dbReference>
<dbReference type="GO" id="GO:0016020">
    <property type="term" value="C:membrane"/>
    <property type="evidence" value="ECO:0007669"/>
    <property type="project" value="UniProtKB-SubCell"/>
</dbReference>